<dbReference type="Ensembl" id="ENSSPAT00000019349.1">
    <property type="protein sequence ID" value="ENSSPAP00000019061.1"/>
    <property type="gene ID" value="ENSSPAG00000014381.1"/>
</dbReference>
<feature type="transmembrane region" description="Helical" evidence="1">
    <location>
        <begin position="20"/>
        <end position="38"/>
    </location>
</feature>
<dbReference type="AlphaFoldDB" id="A0A3B5AF87"/>
<evidence type="ECO:0000256" key="1">
    <source>
        <dbReference type="SAM" id="Phobius"/>
    </source>
</evidence>
<keyword evidence="1" id="KW-1133">Transmembrane helix</keyword>
<sequence>ILYMAVSQVSYQLSVCKVTMLCPVCGFLTVLTILIGGISHSAGDVRGEIHGCVSSASVWAVSSILQVKDLCSNIAVMLGSVSREYDEAFTCVVFVSAGVAITSSYIGVAAAARSASADKTSARKARNTLLLHLVQLGLSLSSTIYNPLLIALSRTVTRIVIARFNISGAVTMFTFLLPRCLSALVYGLRDQTVTFMCCVFPNRYFSGFKSKKFILLFVMSLLMVANSSSVVATST</sequence>
<dbReference type="PANTHER" id="PTHR26451:SF866">
    <property type="entry name" value="ODORANT RECEPTOR-RELATED"/>
    <property type="match status" value="1"/>
</dbReference>
<protein>
    <recommendedName>
        <fullName evidence="3">G-protein coupled receptors family 1 profile domain-containing protein</fullName>
    </recommendedName>
</protein>
<evidence type="ECO:0000313" key="2">
    <source>
        <dbReference type="Ensembl" id="ENSSPAP00000019061.1"/>
    </source>
</evidence>
<feature type="transmembrane region" description="Helical" evidence="1">
    <location>
        <begin position="164"/>
        <end position="186"/>
    </location>
</feature>
<dbReference type="PANTHER" id="PTHR26451">
    <property type="entry name" value="G_PROTEIN_RECEP_F1_2 DOMAIN-CONTAINING PROTEIN"/>
    <property type="match status" value="1"/>
</dbReference>
<dbReference type="GO" id="GO:0004984">
    <property type="term" value="F:olfactory receptor activity"/>
    <property type="evidence" value="ECO:0007669"/>
    <property type="project" value="TreeGrafter"/>
</dbReference>
<evidence type="ECO:0008006" key="3">
    <source>
        <dbReference type="Google" id="ProtNLM"/>
    </source>
</evidence>
<keyword evidence="1" id="KW-0472">Membrane</keyword>
<dbReference type="InterPro" id="IPR052921">
    <property type="entry name" value="GPCR1_Superfamily_Member"/>
</dbReference>
<feature type="transmembrane region" description="Helical" evidence="1">
    <location>
        <begin position="129"/>
        <end position="152"/>
    </location>
</feature>
<keyword evidence="1" id="KW-0812">Transmembrane</keyword>
<feature type="transmembrane region" description="Helical" evidence="1">
    <location>
        <begin position="213"/>
        <end position="232"/>
    </location>
</feature>
<proteinExistence type="predicted"/>
<feature type="transmembrane region" description="Helical" evidence="1">
    <location>
        <begin position="87"/>
        <end position="108"/>
    </location>
</feature>
<dbReference type="GO" id="GO:0016020">
    <property type="term" value="C:membrane"/>
    <property type="evidence" value="ECO:0007669"/>
    <property type="project" value="TreeGrafter"/>
</dbReference>
<dbReference type="GeneTree" id="ENSGT00940000163093"/>
<dbReference type="STRING" id="144197.ENSSPAP00000019061"/>
<reference evidence="2" key="1">
    <citation type="submission" date="2023-09" db="UniProtKB">
        <authorList>
            <consortium name="Ensembl"/>
        </authorList>
    </citation>
    <scope>IDENTIFICATION</scope>
</reference>
<organism evidence="2">
    <name type="scientific">Stegastes partitus</name>
    <name type="common">bicolor damselfish</name>
    <dbReference type="NCBI Taxonomy" id="144197"/>
    <lineage>
        <taxon>Eukaryota</taxon>
        <taxon>Metazoa</taxon>
        <taxon>Chordata</taxon>
        <taxon>Craniata</taxon>
        <taxon>Vertebrata</taxon>
        <taxon>Euteleostomi</taxon>
        <taxon>Actinopterygii</taxon>
        <taxon>Neopterygii</taxon>
        <taxon>Teleostei</taxon>
        <taxon>Neoteleostei</taxon>
        <taxon>Acanthomorphata</taxon>
        <taxon>Ovalentaria</taxon>
        <taxon>Pomacentridae</taxon>
        <taxon>Stegastes</taxon>
    </lineage>
</organism>
<accession>A0A3B5AF87</accession>
<name>A0A3B5AF87_9TELE</name>
<dbReference type="GO" id="GO:0005549">
    <property type="term" value="F:odorant binding"/>
    <property type="evidence" value="ECO:0007669"/>
    <property type="project" value="TreeGrafter"/>
</dbReference>